<evidence type="ECO:0000256" key="1">
    <source>
        <dbReference type="ARBA" id="ARBA00022737"/>
    </source>
</evidence>
<dbReference type="SMART" id="SM00028">
    <property type="entry name" value="TPR"/>
    <property type="match status" value="3"/>
</dbReference>
<evidence type="ECO:0000256" key="3">
    <source>
        <dbReference type="PROSITE-ProRule" id="PRU00339"/>
    </source>
</evidence>
<gene>
    <name evidence="5" type="ORF">Cspa_c02280</name>
</gene>
<evidence type="ECO:0000256" key="2">
    <source>
        <dbReference type="ARBA" id="ARBA00022803"/>
    </source>
</evidence>
<dbReference type="InterPro" id="IPR011990">
    <property type="entry name" value="TPR-like_helical_dom_sf"/>
</dbReference>
<dbReference type="PANTHER" id="PTHR44943:SF8">
    <property type="entry name" value="TPR REPEAT-CONTAINING PROTEIN MJ0263"/>
    <property type="match status" value="1"/>
</dbReference>
<keyword evidence="6" id="KW-1185">Reference proteome</keyword>
<feature type="compositionally biased region" description="Basic and acidic residues" evidence="4">
    <location>
        <begin position="65"/>
        <end position="83"/>
    </location>
</feature>
<proteinExistence type="predicted"/>
<dbReference type="PANTHER" id="PTHR44943">
    <property type="entry name" value="CELLULOSE SYNTHASE OPERON PROTEIN C"/>
    <property type="match status" value="1"/>
</dbReference>
<keyword evidence="2 3" id="KW-0802">TPR repeat</keyword>
<dbReference type="eggNOG" id="COG0457">
    <property type="taxonomic scope" value="Bacteria"/>
</dbReference>
<dbReference type="HOGENOM" id="CLU_003728_12_1_9"/>
<feature type="repeat" description="TPR" evidence="3">
    <location>
        <begin position="124"/>
        <end position="157"/>
    </location>
</feature>
<sequence>MGRIQLPGKEKNKKILLVILVLVALGIIFHEKIGNIYNSNSKNNGQEEMLTPTKIEEADSVINTTKKEDVEVKNNDAENKNAKDNTSTEENELYNEAYNLFFAHEYEKSINKAKSIIDKFPSSAKGYNIMGISKAYNGDYDGAMKDIDKALSINASYGYARFNKALTYELFGKMDEALEWYNKDLEIENYVWSYYGIASIYGRKGDVKNTMVNLNKAIQLDAGVKEVAKAEHDFDPVKDSEEFKKVIYN</sequence>
<protein>
    <submittedName>
        <fullName evidence="5">Tetratricopeptide TPR_1 repeat-containing protein</fullName>
    </submittedName>
</protein>
<name>M1MGE9_9CLOT</name>
<keyword evidence="1" id="KW-0677">Repeat</keyword>
<dbReference type="RefSeq" id="WP_015390372.1">
    <property type="nucleotide sequence ID" value="NC_020291.1"/>
</dbReference>
<dbReference type="NCBIfam" id="NF047558">
    <property type="entry name" value="TPR_END_plus"/>
    <property type="match status" value="1"/>
</dbReference>
<dbReference type="PROSITE" id="PS50005">
    <property type="entry name" value="TPR"/>
    <property type="match status" value="1"/>
</dbReference>
<feature type="region of interest" description="Disordered" evidence="4">
    <location>
        <begin position="52"/>
        <end position="88"/>
    </location>
</feature>
<dbReference type="KEGG" id="csr:Cspa_c02280"/>
<dbReference type="AlphaFoldDB" id="M1MGE9"/>
<dbReference type="Pfam" id="PF13181">
    <property type="entry name" value="TPR_8"/>
    <property type="match status" value="3"/>
</dbReference>
<accession>M1MGE9</accession>
<evidence type="ECO:0000313" key="6">
    <source>
        <dbReference type="Proteomes" id="UP000011728"/>
    </source>
</evidence>
<dbReference type="InterPro" id="IPR051685">
    <property type="entry name" value="Ycf3/AcsC/BcsC/TPR_MFPF"/>
</dbReference>
<dbReference type="SUPFAM" id="SSF48452">
    <property type="entry name" value="TPR-like"/>
    <property type="match status" value="1"/>
</dbReference>
<reference evidence="5 6" key="1">
    <citation type="submission" date="2013-02" db="EMBL/GenBank/DDBJ databases">
        <title>Genome sequence of Clostridium saccharoperbutylacetonicum N1-4(HMT).</title>
        <authorList>
            <person name="Poehlein A."/>
            <person name="Daniel R."/>
        </authorList>
    </citation>
    <scope>NUCLEOTIDE SEQUENCE [LARGE SCALE GENOMIC DNA]</scope>
    <source>
        <strain evidence="6">N1-4(HMT)</strain>
    </source>
</reference>
<evidence type="ECO:0000256" key="4">
    <source>
        <dbReference type="SAM" id="MobiDB-lite"/>
    </source>
</evidence>
<organism evidence="5 6">
    <name type="scientific">Clostridium saccharoperbutylacetonicum N1-4(HMT)</name>
    <dbReference type="NCBI Taxonomy" id="931276"/>
    <lineage>
        <taxon>Bacteria</taxon>
        <taxon>Bacillati</taxon>
        <taxon>Bacillota</taxon>
        <taxon>Clostridia</taxon>
        <taxon>Eubacteriales</taxon>
        <taxon>Clostridiaceae</taxon>
        <taxon>Clostridium</taxon>
    </lineage>
</organism>
<dbReference type="Gene3D" id="1.25.40.10">
    <property type="entry name" value="Tetratricopeptide repeat domain"/>
    <property type="match status" value="1"/>
</dbReference>
<dbReference type="Proteomes" id="UP000011728">
    <property type="component" value="Chromosome"/>
</dbReference>
<dbReference type="STRING" id="36745.CLSAP_02250"/>
<dbReference type="EMBL" id="CP004121">
    <property type="protein sequence ID" value="AGF54046.1"/>
    <property type="molecule type" value="Genomic_DNA"/>
</dbReference>
<dbReference type="InterPro" id="IPR019734">
    <property type="entry name" value="TPR_rpt"/>
</dbReference>
<dbReference type="PATRIC" id="fig|931276.5.peg.203"/>
<evidence type="ECO:0000313" key="5">
    <source>
        <dbReference type="EMBL" id="AGF54046.1"/>
    </source>
</evidence>